<protein>
    <submittedName>
        <fullName evidence="1">7041_t:CDS:1</fullName>
    </submittedName>
</protein>
<feature type="non-terminal residue" evidence="1">
    <location>
        <position position="259"/>
    </location>
</feature>
<accession>A0ACA9R6C7</accession>
<proteinExistence type="predicted"/>
<comment type="caution">
    <text evidence="1">The sequence shown here is derived from an EMBL/GenBank/DDBJ whole genome shotgun (WGS) entry which is preliminary data.</text>
</comment>
<evidence type="ECO:0000313" key="1">
    <source>
        <dbReference type="EMBL" id="CAG8779214.1"/>
    </source>
</evidence>
<feature type="non-terminal residue" evidence="1">
    <location>
        <position position="1"/>
    </location>
</feature>
<dbReference type="EMBL" id="CAJVQC010044272">
    <property type="protein sequence ID" value="CAG8779214.1"/>
    <property type="molecule type" value="Genomic_DNA"/>
</dbReference>
<gene>
    <name evidence="1" type="ORF">RPERSI_LOCUS17334</name>
</gene>
<name>A0ACA9R6C7_9GLOM</name>
<dbReference type="Proteomes" id="UP000789920">
    <property type="component" value="Unassembled WGS sequence"/>
</dbReference>
<reference evidence="1" key="1">
    <citation type="submission" date="2021-06" db="EMBL/GenBank/DDBJ databases">
        <authorList>
            <person name="Kallberg Y."/>
            <person name="Tangrot J."/>
            <person name="Rosling A."/>
        </authorList>
    </citation>
    <scope>NUCLEOTIDE SEQUENCE</scope>
    <source>
        <strain evidence="1">MA461A</strain>
    </source>
</reference>
<organism evidence="1 2">
    <name type="scientific">Racocetra persica</name>
    <dbReference type="NCBI Taxonomy" id="160502"/>
    <lineage>
        <taxon>Eukaryota</taxon>
        <taxon>Fungi</taxon>
        <taxon>Fungi incertae sedis</taxon>
        <taxon>Mucoromycota</taxon>
        <taxon>Glomeromycotina</taxon>
        <taxon>Glomeromycetes</taxon>
        <taxon>Diversisporales</taxon>
        <taxon>Gigasporaceae</taxon>
        <taxon>Racocetra</taxon>
    </lineage>
</organism>
<evidence type="ECO:0000313" key="2">
    <source>
        <dbReference type="Proteomes" id="UP000789920"/>
    </source>
</evidence>
<keyword evidence="2" id="KW-1185">Reference proteome</keyword>
<sequence length="259" mass="28975">FIFYHPLKLNQSSNTMCTFDNARLIDGSDNNALYPTAGTPDQPFLRTISSLNFNQNSSPVTSPTDFLGLNPSGPTTIKCSDRVPSGQYPMPRCISNVISSYNDQLYNVDELSNHRSFRRTSHFATFFAHYITFDLVASKTTNPTFPMFLPADDPLYNPNPNTTISPYQLSVPFLPVNRSDGNNNTNPNRNPLLSGINNVTPFFDLNNIYGISDQDAMNRLRDISTNRGKLKTSIVKGEQFPPKNSDGSYIWGSTSERSY</sequence>